<dbReference type="AlphaFoldDB" id="A0A9D4NVC0"/>
<accession>A0A9D4NVC0</accession>
<name>A0A9D4NVC0_DERFA</name>
<feature type="transmembrane region" description="Helical" evidence="1">
    <location>
        <begin position="95"/>
        <end position="114"/>
    </location>
</feature>
<dbReference type="EMBL" id="SDOV01000007">
    <property type="protein sequence ID" value="KAH7639716.1"/>
    <property type="molecule type" value="Genomic_DNA"/>
</dbReference>
<feature type="transmembrane region" description="Helical" evidence="1">
    <location>
        <begin position="69"/>
        <end position="89"/>
    </location>
</feature>
<evidence type="ECO:0000313" key="2">
    <source>
        <dbReference type="EMBL" id="KAH7639716.1"/>
    </source>
</evidence>
<sequence length="167" mass="18783">MAEPHSISSMLQCKKWTLSLLCIARIILCIILTVLEIQQSSSSSSSSIYDLLEQLATVHGETEAIRISLILFTIVTILILVIGICGVYLENYSISITFGSIIFLVIFIDADLALFYNRINFIGFIMTIFVLTANIWINPDLEHILSQRRLQRNLVINHGGINHGFKN</sequence>
<feature type="transmembrane region" description="Helical" evidence="1">
    <location>
        <begin position="121"/>
        <end position="137"/>
    </location>
</feature>
<feature type="transmembrane region" description="Helical" evidence="1">
    <location>
        <begin position="16"/>
        <end position="35"/>
    </location>
</feature>
<comment type="caution">
    <text evidence="2">The sequence shown here is derived from an EMBL/GenBank/DDBJ whole genome shotgun (WGS) entry which is preliminary data.</text>
</comment>
<proteinExistence type="predicted"/>
<gene>
    <name evidence="2" type="ORF">HUG17_3749</name>
</gene>
<keyword evidence="1" id="KW-1133">Transmembrane helix</keyword>
<reference evidence="2" key="2">
    <citation type="journal article" date="2021" name="World Allergy Organ. J.">
        <title>Chromosome-level assembly of Dermatophagoides farinae genome and transcriptome reveals two novel allergens Der f 37 and Der f 39.</title>
        <authorList>
            <person name="Chen J."/>
            <person name="Cai Z."/>
            <person name="Fan D."/>
            <person name="Hu J."/>
            <person name="Hou Y."/>
            <person name="He Y."/>
            <person name="Zhang Z."/>
            <person name="Zhao Z."/>
            <person name="Gao P."/>
            <person name="Hu W."/>
            <person name="Sun J."/>
            <person name="Li J."/>
            <person name="Ji K."/>
        </authorList>
    </citation>
    <scope>NUCLEOTIDE SEQUENCE</scope>
    <source>
        <strain evidence="2">JKM2019</strain>
    </source>
</reference>
<dbReference type="Proteomes" id="UP000828236">
    <property type="component" value="Unassembled WGS sequence"/>
</dbReference>
<dbReference type="OrthoDB" id="10396733at2759"/>
<reference evidence="2" key="1">
    <citation type="submission" date="2020-06" db="EMBL/GenBank/DDBJ databases">
        <authorList>
            <person name="Ji K."/>
            <person name="Li J."/>
        </authorList>
    </citation>
    <scope>NUCLEOTIDE SEQUENCE</scope>
    <source>
        <strain evidence="2">JKM2019</strain>
        <tissue evidence="2">Whole body</tissue>
    </source>
</reference>
<organism evidence="2">
    <name type="scientific">Dermatophagoides farinae</name>
    <name type="common">American house dust mite</name>
    <dbReference type="NCBI Taxonomy" id="6954"/>
    <lineage>
        <taxon>Eukaryota</taxon>
        <taxon>Metazoa</taxon>
        <taxon>Ecdysozoa</taxon>
        <taxon>Arthropoda</taxon>
        <taxon>Chelicerata</taxon>
        <taxon>Arachnida</taxon>
        <taxon>Acari</taxon>
        <taxon>Acariformes</taxon>
        <taxon>Sarcoptiformes</taxon>
        <taxon>Astigmata</taxon>
        <taxon>Psoroptidia</taxon>
        <taxon>Analgoidea</taxon>
        <taxon>Pyroglyphidae</taxon>
        <taxon>Dermatophagoidinae</taxon>
        <taxon>Dermatophagoides</taxon>
    </lineage>
</organism>
<evidence type="ECO:0000256" key="1">
    <source>
        <dbReference type="SAM" id="Phobius"/>
    </source>
</evidence>
<keyword evidence="1" id="KW-0472">Membrane</keyword>
<protein>
    <submittedName>
        <fullName evidence="2">Uncharacterized protein</fullName>
    </submittedName>
</protein>
<keyword evidence="1" id="KW-0812">Transmembrane</keyword>